<dbReference type="EMBL" id="RCHS01001461">
    <property type="protein sequence ID" value="RMX53395.1"/>
    <property type="molecule type" value="Genomic_DNA"/>
</dbReference>
<evidence type="ECO:0000313" key="13">
    <source>
        <dbReference type="Proteomes" id="UP000275408"/>
    </source>
</evidence>
<keyword evidence="9" id="KW-0496">Mitochondrion</keyword>
<organism evidence="12 13">
    <name type="scientific">Pocillopora damicornis</name>
    <name type="common">Cauliflower coral</name>
    <name type="synonym">Millepora damicornis</name>
    <dbReference type="NCBI Taxonomy" id="46731"/>
    <lineage>
        <taxon>Eukaryota</taxon>
        <taxon>Metazoa</taxon>
        <taxon>Cnidaria</taxon>
        <taxon>Anthozoa</taxon>
        <taxon>Hexacorallia</taxon>
        <taxon>Scleractinia</taxon>
        <taxon>Astrocoeniina</taxon>
        <taxon>Pocilloporidae</taxon>
        <taxon>Pocillopora</taxon>
    </lineage>
</organism>
<evidence type="ECO:0000256" key="5">
    <source>
        <dbReference type="ARBA" id="ARBA00022801"/>
    </source>
</evidence>
<dbReference type="InterPro" id="IPR024077">
    <property type="entry name" value="Neurolysin/TOP_dom2"/>
</dbReference>
<evidence type="ECO:0000256" key="3">
    <source>
        <dbReference type="ARBA" id="ARBA00022670"/>
    </source>
</evidence>
<comment type="caution">
    <text evidence="12">The sequence shown here is derived from an EMBL/GenBank/DDBJ whole genome shotgun (WGS) entry which is preliminary data.</text>
</comment>
<keyword evidence="8 10" id="KW-0482">Metalloprotease</keyword>
<keyword evidence="13" id="KW-1185">Reference proteome</keyword>
<dbReference type="FunFam" id="3.40.390.10:FF:000013">
    <property type="entry name" value="Mitochondrial intermediate peptidase"/>
    <property type="match status" value="1"/>
</dbReference>
<dbReference type="Proteomes" id="UP000275408">
    <property type="component" value="Unassembled WGS sequence"/>
</dbReference>
<evidence type="ECO:0000256" key="8">
    <source>
        <dbReference type="ARBA" id="ARBA00023049"/>
    </source>
</evidence>
<dbReference type="OrthoDB" id="17530at2759"/>
<feature type="domain" description="Peptidase M3A/M3B catalytic" evidence="11">
    <location>
        <begin position="251"/>
        <end position="693"/>
    </location>
</feature>
<evidence type="ECO:0000256" key="4">
    <source>
        <dbReference type="ARBA" id="ARBA00022723"/>
    </source>
</evidence>
<evidence type="ECO:0000256" key="1">
    <source>
        <dbReference type="ARBA" id="ARBA00004173"/>
    </source>
</evidence>
<keyword evidence="6 10" id="KW-0862">Zinc</keyword>
<dbReference type="GO" id="GO:0005739">
    <property type="term" value="C:mitochondrion"/>
    <property type="evidence" value="ECO:0007669"/>
    <property type="project" value="UniProtKB-SubCell"/>
</dbReference>
<keyword evidence="7" id="KW-0809">Transit peptide</keyword>
<dbReference type="Gene3D" id="3.40.390.10">
    <property type="entry name" value="Collagenase (Catalytic Domain)"/>
    <property type="match status" value="1"/>
</dbReference>
<keyword evidence="3 10" id="KW-0645">Protease</keyword>
<evidence type="ECO:0000256" key="2">
    <source>
        <dbReference type="ARBA" id="ARBA00006040"/>
    </source>
</evidence>
<dbReference type="PANTHER" id="PTHR11804">
    <property type="entry name" value="PROTEASE M3 THIMET OLIGOPEPTIDASE-RELATED"/>
    <property type="match status" value="1"/>
</dbReference>
<dbReference type="AlphaFoldDB" id="A0A3M6UID9"/>
<keyword evidence="4 10" id="KW-0479">Metal-binding</keyword>
<keyword evidence="5 10" id="KW-0378">Hydrolase</keyword>
<comment type="cofactor">
    <cofactor evidence="10">
        <name>Zn(2+)</name>
        <dbReference type="ChEBI" id="CHEBI:29105"/>
    </cofactor>
    <text evidence="10">Binds 1 zinc ion.</text>
</comment>
<dbReference type="InterPro" id="IPR001567">
    <property type="entry name" value="Pept_M3A_M3B_dom"/>
</dbReference>
<dbReference type="SUPFAM" id="SSF55486">
    <property type="entry name" value="Metalloproteases ('zincins'), catalytic domain"/>
    <property type="match status" value="1"/>
</dbReference>
<dbReference type="InterPro" id="IPR033851">
    <property type="entry name" value="M3A_MIP"/>
</dbReference>
<evidence type="ECO:0000256" key="9">
    <source>
        <dbReference type="ARBA" id="ARBA00023128"/>
    </source>
</evidence>
<dbReference type="Pfam" id="PF01432">
    <property type="entry name" value="Peptidase_M3"/>
    <property type="match status" value="1"/>
</dbReference>
<dbReference type="Gene3D" id="1.10.1370.10">
    <property type="entry name" value="Neurolysin, domain 3"/>
    <property type="match status" value="1"/>
</dbReference>
<dbReference type="GO" id="GO:0006627">
    <property type="term" value="P:protein processing involved in protein targeting to mitochondrion"/>
    <property type="evidence" value="ECO:0007669"/>
    <property type="project" value="TreeGrafter"/>
</dbReference>
<name>A0A3M6UID9_POCDA</name>
<evidence type="ECO:0000256" key="10">
    <source>
        <dbReference type="RuleBase" id="RU003435"/>
    </source>
</evidence>
<dbReference type="OMA" id="ALMFEYM"/>
<reference evidence="12 13" key="1">
    <citation type="journal article" date="2018" name="Sci. Rep.">
        <title>Comparative analysis of the Pocillopora damicornis genome highlights role of immune system in coral evolution.</title>
        <authorList>
            <person name="Cunning R."/>
            <person name="Bay R.A."/>
            <person name="Gillette P."/>
            <person name="Baker A.C."/>
            <person name="Traylor-Knowles N."/>
        </authorList>
    </citation>
    <scope>NUCLEOTIDE SEQUENCE [LARGE SCALE GENOMIC DNA]</scope>
    <source>
        <strain evidence="12">RSMAS</strain>
        <tissue evidence="12">Whole animal</tissue>
    </source>
</reference>
<comment type="similarity">
    <text evidence="2 10">Belongs to the peptidase M3 family.</text>
</comment>
<dbReference type="CDD" id="cd06457">
    <property type="entry name" value="M3A_MIP"/>
    <property type="match status" value="1"/>
</dbReference>
<evidence type="ECO:0000313" key="12">
    <source>
        <dbReference type="EMBL" id="RMX53395.1"/>
    </source>
</evidence>
<dbReference type="InterPro" id="IPR024079">
    <property type="entry name" value="MetalloPept_cat_dom_sf"/>
</dbReference>
<gene>
    <name evidence="12" type="ORF">pdam_00014262</name>
</gene>
<sequence>MRTLLTSRFFLRNDCLAFRWRRNVPPLVQQTKFTVTTWSPLATAFNSPHPKQDRCLEPTGLFSVQELTSSSGFLVLKNRALSEGVKIVNEVLESNPTPRLVGLFDKLSDTLCAAADLAEFVRLTHPDDQVRGAAEDTSRGISGYVEELNTNPGLYHALRKLLSTDTHQMNEETRRVGELFLFDFEQSGIHLEEVKRRHFVELQEALLVIGAQFSHAAASPVQVPISHLPLGDELARIYPVDGDHVFIDSAFLDSNNEKLRELAYLTCLKPVESQCKTLDLLLTLRHQLAQLVNYPSYSHRALTGTMAKSPENVMDFLKQAANVLLKPAHTEMQLLTRLKREMTKDQNLKEIMPWDLHYYSGIAKYQSAKINSSSISAYFPLGACMDGLDLLFRALFGITLEAQEPAEGELWSSDVQKLGVVHETEGLLGYIYCDFFNRAEKLQQDSHFTIRGGRELDDGSYQLPIVVVVCNFPSPGVSSPPLLSHSMVENLFHEMGHAMHSMLARTQYQHVTGTRCSTDFAEVPSVLMEYFAWDPRVLMKFARHHKTGQSLPEEFAQRLCQGRTMFGALEMQRQVLYAMIDQIYHSKHPLGGSTTDILAQVQEKYTLIPHAPGTAWQQRFSHLNGYGAKYYSYLWSRAVASRIWHQCFANDPFSREMGERYRHTMLAYGGGREPNFLVEDMLEKKFTTSDLVQSLLDDLKSSNPFFQS</sequence>
<evidence type="ECO:0000256" key="6">
    <source>
        <dbReference type="ARBA" id="ARBA00022833"/>
    </source>
</evidence>
<proteinExistence type="inferred from homology"/>
<dbReference type="GO" id="GO:0046872">
    <property type="term" value="F:metal ion binding"/>
    <property type="evidence" value="ECO:0007669"/>
    <property type="project" value="UniProtKB-UniRule"/>
</dbReference>
<accession>A0A3M6UID9</accession>
<evidence type="ECO:0000259" key="11">
    <source>
        <dbReference type="Pfam" id="PF01432"/>
    </source>
</evidence>
<dbReference type="STRING" id="46731.A0A3M6UID9"/>
<dbReference type="GO" id="GO:0004222">
    <property type="term" value="F:metalloendopeptidase activity"/>
    <property type="evidence" value="ECO:0007669"/>
    <property type="project" value="InterPro"/>
</dbReference>
<dbReference type="GO" id="GO:0006518">
    <property type="term" value="P:peptide metabolic process"/>
    <property type="evidence" value="ECO:0007669"/>
    <property type="project" value="TreeGrafter"/>
</dbReference>
<evidence type="ECO:0000256" key="7">
    <source>
        <dbReference type="ARBA" id="ARBA00022946"/>
    </source>
</evidence>
<dbReference type="PANTHER" id="PTHR11804:SF79">
    <property type="entry name" value="MITOCHONDRIAL INTERMEDIATE PEPTIDASE"/>
    <property type="match status" value="1"/>
</dbReference>
<dbReference type="InterPro" id="IPR045090">
    <property type="entry name" value="Pept_M3A_M3B"/>
</dbReference>
<protein>
    <recommendedName>
        <fullName evidence="11">Peptidase M3A/M3B catalytic domain-containing protein</fullName>
    </recommendedName>
</protein>
<comment type="subcellular location">
    <subcellularLocation>
        <location evidence="1">Mitochondrion</location>
    </subcellularLocation>
</comment>